<keyword evidence="2 6" id="KW-0479">Metal-binding</keyword>
<dbReference type="FunFam" id="3.40.50.720:FF:000003">
    <property type="entry name" value="S-(hydroxymethyl)glutathione dehydrogenase"/>
    <property type="match status" value="1"/>
</dbReference>
<evidence type="ECO:0000256" key="5">
    <source>
        <dbReference type="ARBA" id="ARBA00023027"/>
    </source>
</evidence>
<comment type="similarity">
    <text evidence="6">Belongs to the zinc-containing alcohol dehydrogenase family.</text>
</comment>
<evidence type="ECO:0000256" key="6">
    <source>
        <dbReference type="RuleBase" id="RU361277"/>
    </source>
</evidence>
<gene>
    <name evidence="8" type="ORF">ALQ29_01863</name>
</gene>
<dbReference type="InterPro" id="IPR013154">
    <property type="entry name" value="ADH-like_N"/>
</dbReference>
<dbReference type="SMART" id="SM00829">
    <property type="entry name" value="PKS_ER"/>
    <property type="match status" value="1"/>
</dbReference>
<dbReference type="GO" id="GO:0008270">
    <property type="term" value="F:zinc ion binding"/>
    <property type="evidence" value="ECO:0007669"/>
    <property type="project" value="InterPro"/>
</dbReference>
<evidence type="ECO:0000313" key="9">
    <source>
        <dbReference type="Proteomes" id="UP000276587"/>
    </source>
</evidence>
<organism evidence="8 9">
    <name type="scientific">Pseudomonas marginalis pv. marginalis</name>
    <dbReference type="NCBI Taxonomy" id="97473"/>
    <lineage>
        <taxon>Bacteria</taxon>
        <taxon>Pseudomonadati</taxon>
        <taxon>Pseudomonadota</taxon>
        <taxon>Gammaproteobacteria</taxon>
        <taxon>Pseudomonadales</taxon>
        <taxon>Pseudomonadaceae</taxon>
        <taxon>Pseudomonas</taxon>
    </lineage>
</organism>
<dbReference type="CDD" id="cd08278">
    <property type="entry name" value="benzyl_alcohol_DH"/>
    <property type="match status" value="1"/>
</dbReference>
<dbReference type="Proteomes" id="UP000276587">
    <property type="component" value="Unassembled WGS sequence"/>
</dbReference>
<dbReference type="InterPro" id="IPR036291">
    <property type="entry name" value="NAD(P)-bd_dom_sf"/>
</dbReference>
<keyword evidence="4" id="KW-0560">Oxidoreductase</keyword>
<dbReference type="PANTHER" id="PTHR43880">
    <property type="entry name" value="ALCOHOL DEHYDROGENASE"/>
    <property type="match status" value="1"/>
</dbReference>
<name>A0A3M4B8Z9_PSEMA</name>
<reference evidence="8 9" key="1">
    <citation type="submission" date="2018-08" db="EMBL/GenBank/DDBJ databases">
        <title>Recombination of ecologically and evolutionarily significant loci maintains genetic cohesion in the Pseudomonas syringae species complex.</title>
        <authorList>
            <person name="Dillon M."/>
            <person name="Thakur S."/>
            <person name="Almeida R.N.D."/>
            <person name="Weir B.S."/>
            <person name="Guttman D.S."/>
        </authorList>
    </citation>
    <scope>NUCLEOTIDE SEQUENCE [LARGE SCALE GENOMIC DNA]</scope>
    <source>
        <strain evidence="8 9">ICMP 3555</strain>
    </source>
</reference>
<dbReference type="InterPro" id="IPR020843">
    <property type="entry name" value="ER"/>
</dbReference>
<keyword evidence="5" id="KW-0520">NAD</keyword>
<dbReference type="SUPFAM" id="SSF51735">
    <property type="entry name" value="NAD(P)-binding Rossmann-fold domains"/>
    <property type="match status" value="1"/>
</dbReference>
<dbReference type="PANTHER" id="PTHR43880:SF12">
    <property type="entry name" value="ALCOHOL DEHYDROGENASE CLASS-3"/>
    <property type="match status" value="1"/>
</dbReference>
<dbReference type="SUPFAM" id="SSF50129">
    <property type="entry name" value="GroES-like"/>
    <property type="match status" value="1"/>
</dbReference>
<proteinExistence type="inferred from homology"/>
<keyword evidence="9" id="KW-1185">Reference proteome</keyword>
<accession>A0A3M4B8Z9</accession>
<dbReference type="Pfam" id="PF00107">
    <property type="entry name" value="ADH_zinc_N"/>
    <property type="match status" value="1"/>
</dbReference>
<evidence type="ECO:0000256" key="2">
    <source>
        <dbReference type="ARBA" id="ARBA00022723"/>
    </source>
</evidence>
<dbReference type="GO" id="GO:0051903">
    <property type="term" value="F:S-(hydroxymethyl)glutathione dehydrogenase [NAD(P)+] activity"/>
    <property type="evidence" value="ECO:0007669"/>
    <property type="project" value="TreeGrafter"/>
</dbReference>
<protein>
    <recommendedName>
        <fullName evidence="7">Enoyl reductase (ER) domain-containing protein</fullName>
    </recommendedName>
</protein>
<evidence type="ECO:0000313" key="8">
    <source>
        <dbReference type="EMBL" id="RMP15579.1"/>
    </source>
</evidence>
<dbReference type="GO" id="GO:0005829">
    <property type="term" value="C:cytosol"/>
    <property type="evidence" value="ECO:0007669"/>
    <property type="project" value="TreeGrafter"/>
</dbReference>
<dbReference type="EMBL" id="RBQF01000008">
    <property type="protein sequence ID" value="RMP15579.1"/>
    <property type="molecule type" value="Genomic_DNA"/>
</dbReference>
<dbReference type="InterPro" id="IPR013149">
    <property type="entry name" value="ADH-like_C"/>
</dbReference>
<sequence>MFGYIRLQQINNIVIQKHKNLYFRPAYAAFIGTTDNNAAGHLNTCKSFMSVFKTPKEHVRMPRMIAAVATQAKSPLELRELTIAEPEGNEILIRTVATGICHTDLLLRDGIFGPKHPVIPGHEGVGIIEAVGSDVKSLQVGDHVALSQSSCGYCSDCRRAHPMNCRNYVQYNLTGARPNGKRAILDADIASNFVGQSSFASYILATENNAVKLPKDFDLKIAAPLGCGMATGAGTVMNAMQPPVGSTIAIFGCGAVGLAAIMAAKIRRCSVIVAVDLHDSRLQMAKDLGATHVINGRATDIVEQIQKITDGGSDFSIDAVGLPNVIRNAVESTRPGGHCALLGLDSLGKDIPILLDWIAFNRKLQGVILGDQIPQVFIPQLVQLQQEGMFPFERFITHYPFEKINEAIADAESGKVIKPVLLF</sequence>
<dbReference type="Gene3D" id="3.90.180.10">
    <property type="entry name" value="Medium-chain alcohol dehydrogenases, catalytic domain"/>
    <property type="match status" value="1"/>
</dbReference>
<comment type="cofactor">
    <cofactor evidence="1 6">
        <name>Zn(2+)</name>
        <dbReference type="ChEBI" id="CHEBI:29105"/>
    </cofactor>
</comment>
<dbReference type="Gene3D" id="3.40.50.720">
    <property type="entry name" value="NAD(P)-binding Rossmann-like Domain"/>
    <property type="match status" value="1"/>
</dbReference>
<feature type="domain" description="Enoyl reductase (ER)" evidence="7">
    <location>
        <begin position="73"/>
        <end position="421"/>
    </location>
</feature>
<comment type="caution">
    <text evidence="8">The sequence shown here is derived from an EMBL/GenBank/DDBJ whole genome shotgun (WGS) entry which is preliminary data.</text>
</comment>
<dbReference type="GO" id="GO:0046294">
    <property type="term" value="P:formaldehyde catabolic process"/>
    <property type="evidence" value="ECO:0007669"/>
    <property type="project" value="TreeGrafter"/>
</dbReference>
<dbReference type="PROSITE" id="PS00059">
    <property type="entry name" value="ADH_ZINC"/>
    <property type="match status" value="1"/>
</dbReference>
<dbReference type="InterPro" id="IPR011032">
    <property type="entry name" value="GroES-like_sf"/>
</dbReference>
<dbReference type="AlphaFoldDB" id="A0A3M4B8Z9"/>
<keyword evidence="3 6" id="KW-0862">Zinc</keyword>
<evidence type="ECO:0000256" key="1">
    <source>
        <dbReference type="ARBA" id="ARBA00001947"/>
    </source>
</evidence>
<evidence type="ECO:0000256" key="4">
    <source>
        <dbReference type="ARBA" id="ARBA00023002"/>
    </source>
</evidence>
<evidence type="ECO:0000259" key="7">
    <source>
        <dbReference type="SMART" id="SM00829"/>
    </source>
</evidence>
<evidence type="ECO:0000256" key="3">
    <source>
        <dbReference type="ARBA" id="ARBA00022833"/>
    </source>
</evidence>
<dbReference type="Pfam" id="PF08240">
    <property type="entry name" value="ADH_N"/>
    <property type="match status" value="1"/>
</dbReference>
<dbReference type="InterPro" id="IPR002328">
    <property type="entry name" value="ADH_Zn_CS"/>
</dbReference>